<keyword evidence="3" id="KW-1185">Reference proteome</keyword>
<dbReference type="Pfam" id="PF20388">
    <property type="entry name" value="DUF6683"/>
    <property type="match status" value="1"/>
</dbReference>
<sequence>MRGAKSRMQISDHRSSAMTEMHRATARSRWIVWTSALLCACALATSVHAADGDAAVQRALQQAISRPAPAQVDAQAVETLSFRRDAAVSARVQQETIRAFGRNPQQVADLEKVIGSGEMLREFDKILRRYGYDPTNLGDVLAAHLLISWEVVNDRDSRQSPAGQRAVRRQLIGPLAAVPEVAEMSDAAKQAQAERTAYLTMVSALTYQTLKRDGNRQALTALSASVRQGLQGNGVDLQRVTLGEGGLVTR</sequence>
<evidence type="ECO:0000256" key="1">
    <source>
        <dbReference type="SAM" id="SignalP"/>
    </source>
</evidence>
<reference evidence="2 3" key="1">
    <citation type="submission" date="2024-01" db="EMBL/GenBank/DDBJ databases">
        <title>Novel species of the genus Luteimonas isolated from rivers.</title>
        <authorList>
            <person name="Lu H."/>
        </authorList>
    </citation>
    <scope>NUCLEOTIDE SEQUENCE [LARGE SCALE GENOMIC DNA]</scope>
    <source>
        <strain evidence="2 3">SMYT11W</strain>
    </source>
</reference>
<feature type="signal peptide" evidence="1">
    <location>
        <begin position="1"/>
        <end position="49"/>
    </location>
</feature>
<keyword evidence="1" id="KW-0732">Signal</keyword>
<feature type="chain" id="PRO_5046552287" evidence="1">
    <location>
        <begin position="50"/>
        <end position="250"/>
    </location>
</feature>
<evidence type="ECO:0000313" key="3">
    <source>
        <dbReference type="Proteomes" id="UP001358324"/>
    </source>
</evidence>
<name>A0ABU7WEB4_9GAMM</name>
<organism evidence="2 3">
    <name type="scientific">Luteimonas flava</name>
    <dbReference type="NCBI Taxonomy" id="3115822"/>
    <lineage>
        <taxon>Bacteria</taxon>
        <taxon>Pseudomonadati</taxon>
        <taxon>Pseudomonadota</taxon>
        <taxon>Gammaproteobacteria</taxon>
        <taxon>Lysobacterales</taxon>
        <taxon>Lysobacteraceae</taxon>
        <taxon>Luteimonas</taxon>
    </lineage>
</organism>
<dbReference type="EMBL" id="JAZHBM010000002">
    <property type="protein sequence ID" value="MEF3082203.1"/>
    <property type="molecule type" value="Genomic_DNA"/>
</dbReference>
<dbReference type="RefSeq" id="WP_332077957.1">
    <property type="nucleotide sequence ID" value="NZ_JAZHBM010000002.1"/>
</dbReference>
<gene>
    <name evidence="2" type="ORF">V3391_08240</name>
</gene>
<proteinExistence type="predicted"/>
<accession>A0ABU7WEB4</accession>
<dbReference type="Proteomes" id="UP001358324">
    <property type="component" value="Unassembled WGS sequence"/>
</dbReference>
<protein>
    <submittedName>
        <fullName evidence="2">DUF6683 family protein</fullName>
    </submittedName>
</protein>
<evidence type="ECO:0000313" key="2">
    <source>
        <dbReference type="EMBL" id="MEF3082203.1"/>
    </source>
</evidence>
<comment type="caution">
    <text evidence="2">The sequence shown here is derived from an EMBL/GenBank/DDBJ whole genome shotgun (WGS) entry which is preliminary data.</text>
</comment>
<dbReference type="InterPro" id="IPR046505">
    <property type="entry name" value="DUF6683"/>
</dbReference>